<reference evidence="4" key="1">
    <citation type="journal article" date="2019" name="Int. J. Syst. Evol. Microbiol.">
        <title>The Global Catalogue of Microorganisms (GCM) 10K type strain sequencing project: providing services to taxonomists for standard genome sequencing and annotation.</title>
        <authorList>
            <consortium name="The Broad Institute Genomics Platform"/>
            <consortium name="The Broad Institute Genome Sequencing Center for Infectious Disease"/>
            <person name="Wu L."/>
            <person name="Ma J."/>
        </authorList>
    </citation>
    <scope>NUCLEOTIDE SEQUENCE [LARGE SCALE GENOMIC DNA]</scope>
    <source>
        <strain evidence="4">JCM 10303</strain>
    </source>
</reference>
<keyword evidence="4" id="KW-1185">Reference proteome</keyword>
<protein>
    <recommendedName>
        <fullName evidence="5">Secreted protein</fullName>
    </recommendedName>
</protein>
<organism evidence="3 4">
    <name type="scientific">Saccharopolyspora erythraea</name>
    <name type="common">Streptomyces erythraeus</name>
    <dbReference type="NCBI Taxonomy" id="1836"/>
    <lineage>
        <taxon>Bacteria</taxon>
        <taxon>Bacillati</taxon>
        <taxon>Actinomycetota</taxon>
        <taxon>Actinomycetes</taxon>
        <taxon>Pseudonocardiales</taxon>
        <taxon>Pseudonocardiaceae</taxon>
        <taxon>Saccharopolyspora</taxon>
    </lineage>
</organism>
<keyword evidence="2" id="KW-0472">Membrane</keyword>
<feature type="coiled-coil region" evidence="1">
    <location>
        <begin position="36"/>
        <end position="77"/>
    </location>
</feature>
<name>A0ABP3N0P0_SACER</name>
<feature type="transmembrane region" description="Helical" evidence="2">
    <location>
        <begin position="6"/>
        <end position="27"/>
    </location>
</feature>
<evidence type="ECO:0000313" key="3">
    <source>
        <dbReference type="EMBL" id="GAA0532650.1"/>
    </source>
</evidence>
<evidence type="ECO:0008006" key="5">
    <source>
        <dbReference type="Google" id="ProtNLM"/>
    </source>
</evidence>
<evidence type="ECO:0000256" key="1">
    <source>
        <dbReference type="SAM" id="Coils"/>
    </source>
</evidence>
<keyword evidence="2" id="KW-0812">Transmembrane</keyword>
<dbReference type="RefSeq" id="WP_143538078.1">
    <property type="nucleotide sequence ID" value="NZ_BAAAGS010000021.1"/>
</dbReference>
<dbReference type="EMBL" id="BAAAGS010000021">
    <property type="protein sequence ID" value="GAA0532650.1"/>
    <property type="molecule type" value="Genomic_DNA"/>
</dbReference>
<comment type="caution">
    <text evidence="3">The sequence shown here is derived from an EMBL/GenBank/DDBJ whole genome shotgun (WGS) entry which is preliminary data.</text>
</comment>
<evidence type="ECO:0000256" key="2">
    <source>
        <dbReference type="SAM" id="Phobius"/>
    </source>
</evidence>
<keyword evidence="2" id="KW-1133">Transmembrane helix</keyword>
<proteinExistence type="predicted"/>
<gene>
    <name evidence="3" type="ORF">GCM10009533_34690</name>
</gene>
<keyword evidence="1" id="KW-0175">Coiled coil</keyword>
<sequence>MDENVLGDVAAWVAVVVALAAAGIASYQARIASRQARSASEQAVAAMNQAADAKRQADAAEKQVSLMEGQLASAEADRNEIRIAKHRESLSDILFKSREILINLKRLFLLAADHNLSYSATRKQVSELIEAVVTKRSEFDHILLSAGMHSPKDAPPPVHKLHNIMAAISHFATGLLDDITKGEVIDREKKEELLNKIWGTATEVEADITYYLSLLAGSGESTKSVDN</sequence>
<accession>A0ABP3N0P0</accession>
<dbReference type="Proteomes" id="UP001500729">
    <property type="component" value="Unassembled WGS sequence"/>
</dbReference>
<evidence type="ECO:0000313" key="4">
    <source>
        <dbReference type="Proteomes" id="UP001500729"/>
    </source>
</evidence>